<protein>
    <submittedName>
        <fullName evidence="1">Uncharacterized protein</fullName>
    </submittedName>
</protein>
<evidence type="ECO:0000313" key="1">
    <source>
        <dbReference type="EnsemblMetazoa" id="Aqu2.1.24095_001"/>
    </source>
</evidence>
<organism evidence="1">
    <name type="scientific">Amphimedon queenslandica</name>
    <name type="common">Sponge</name>
    <dbReference type="NCBI Taxonomy" id="400682"/>
    <lineage>
        <taxon>Eukaryota</taxon>
        <taxon>Metazoa</taxon>
        <taxon>Porifera</taxon>
        <taxon>Demospongiae</taxon>
        <taxon>Heteroscleromorpha</taxon>
        <taxon>Haplosclerida</taxon>
        <taxon>Niphatidae</taxon>
        <taxon>Amphimedon</taxon>
    </lineage>
</organism>
<accession>A0A1X7U8K2</accession>
<reference evidence="1" key="1">
    <citation type="submission" date="2017-05" db="UniProtKB">
        <authorList>
            <consortium name="EnsemblMetazoa"/>
        </authorList>
    </citation>
    <scope>IDENTIFICATION</scope>
</reference>
<proteinExistence type="predicted"/>
<dbReference type="EnsemblMetazoa" id="Aqu2.1.24095_001">
    <property type="protein sequence ID" value="Aqu2.1.24095_001"/>
    <property type="gene ID" value="Aqu2.1.24095"/>
</dbReference>
<dbReference type="AlphaFoldDB" id="A0A1X7U8K2"/>
<sequence>MLTQGVISEILPRENPQGFYSSLFLVQIKDECNRSVIILNDLNAYVPPCHFKMEGLHTERHFKGRGLADKSASEKCILHDPNSPVTQTVPTFFQRKPRLQVQLPAIWPVFCSLGLSQDSDASANSVQKARSEACGIHK</sequence>
<name>A0A1X7U8K2_AMPQE</name>
<dbReference type="InParanoid" id="A0A1X7U8K2"/>